<feature type="transmembrane region" description="Helical" evidence="1">
    <location>
        <begin position="192"/>
        <end position="211"/>
    </location>
</feature>
<organism evidence="3 4">
    <name type="scientific">Hydrogenophaga laconesensis</name>
    <dbReference type="NCBI Taxonomy" id="1805971"/>
    <lineage>
        <taxon>Bacteria</taxon>
        <taxon>Pseudomonadati</taxon>
        <taxon>Pseudomonadota</taxon>
        <taxon>Betaproteobacteria</taxon>
        <taxon>Burkholderiales</taxon>
        <taxon>Comamonadaceae</taxon>
        <taxon>Hydrogenophaga</taxon>
    </lineage>
</organism>
<keyword evidence="4" id="KW-1185">Reference proteome</keyword>
<keyword evidence="1" id="KW-0472">Membrane</keyword>
<dbReference type="RefSeq" id="WP_204734294.1">
    <property type="nucleotide sequence ID" value="NZ_JAVDWE010000008.1"/>
</dbReference>
<feature type="transmembrane region" description="Helical" evidence="1">
    <location>
        <begin position="245"/>
        <end position="267"/>
    </location>
</feature>
<dbReference type="EMBL" id="JAVDWE010000008">
    <property type="protein sequence ID" value="MDR7095360.1"/>
    <property type="molecule type" value="Genomic_DNA"/>
</dbReference>
<dbReference type="PANTHER" id="PTHR23028">
    <property type="entry name" value="ACETYLTRANSFERASE"/>
    <property type="match status" value="1"/>
</dbReference>
<accession>A0ABU1VDG0</accession>
<feature type="transmembrane region" description="Helical" evidence="1">
    <location>
        <begin position="140"/>
        <end position="160"/>
    </location>
</feature>
<evidence type="ECO:0000313" key="4">
    <source>
        <dbReference type="Proteomes" id="UP001265550"/>
    </source>
</evidence>
<dbReference type="Pfam" id="PF01757">
    <property type="entry name" value="Acyl_transf_3"/>
    <property type="match status" value="1"/>
</dbReference>
<evidence type="ECO:0000259" key="2">
    <source>
        <dbReference type="Pfam" id="PF01757"/>
    </source>
</evidence>
<name>A0ABU1VDG0_9BURK</name>
<proteinExistence type="predicted"/>
<feature type="transmembrane region" description="Helical" evidence="1">
    <location>
        <begin position="85"/>
        <end position="103"/>
    </location>
</feature>
<feature type="transmembrane region" description="Helical" evidence="1">
    <location>
        <begin position="223"/>
        <end position="239"/>
    </location>
</feature>
<evidence type="ECO:0000313" key="3">
    <source>
        <dbReference type="EMBL" id="MDR7095360.1"/>
    </source>
</evidence>
<protein>
    <submittedName>
        <fullName evidence="3">Peptidoglycan/LPS O-acetylase OafA/YrhL</fullName>
    </submittedName>
</protein>
<feature type="domain" description="Acyltransferase 3" evidence="2">
    <location>
        <begin position="2"/>
        <end position="310"/>
    </location>
</feature>
<dbReference type="InterPro" id="IPR050879">
    <property type="entry name" value="Acyltransferase_3"/>
</dbReference>
<keyword evidence="1" id="KW-1133">Transmembrane helix</keyword>
<reference evidence="3 4" key="1">
    <citation type="submission" date="2023-07" db="EMBL/GenBank/DDBJ databases">
        <title>Sorghum-associated microbial communities from plants grown in Nebraska, USA.</title>
        <authorList>
            <person name="Schachtman D."/>
        </authorList>
    </citation>
    <scope>NUCLEOTIDE SEQUENCE [LARGE SCALE GENOMIC DNA]</scope>
    <source>
        <strain evidence="3 4">BE240</strain>
    </source>
</reference>
<feature type="transmembrane region" description="Helical" evidence="1">
    <location>
        <begin position="279"/>
        <end position="298"/>
    </location>
</feature>
<feature type="transmembrane region" description="Helical" evidence="1">
    <location>
        <begin position="167"/>
        <end position="186"/>
    </location>
</feature>
<dbReference type="PANTHER" id="PTHR23028:SF131">
    <property type="entry name" value="BLR2367 PROTEIN"/>
    <property type="match status" value="1"/>
</dbReference>
<feature type="transmembrane region" description="Helical" evidence="1">
    <location>
        <begin position="310"/>
        <end position="331"/>
    </location>
</feature>
<dbReference type="Proteomes" id="UP001265550">
    <property type="component" value="Unassembled WGS sequence"/>
</dbReference>
<keyword evidence="1" id="KW-0812">Transmembrane</keyword>
<feature type="transmembrane region" description="Helical" evidence="1">
    <location>
        <begin position="46"/>
        <end position="64"/>
    </location>
</feature>
<dbReference type="InterPro" id="IPR002656">
    <property type="entry name" value="Acyl_transf_3_dom"/>
</dbReference>
<sequence>MFIDLLKAVGSQLIVLHHLAFYGPMSDWTHRLAPDLVAWFSQDARMAVQVFLVVAGFLAARSLAPDGLLRGASPLGQLGQRYVRTALPYIASLLVAVLCTELARRWMTHSSLSAPPGLWQFISHALLLHTLLDMESLSAGVWYVAIDFQLYALLLALLWLARRQHTATAWAQALVVIVVAASLFHFNREDDWDSWALYFFGAYGLGALTWWTTSNDAAWRHGRWLLGALVAMALAALTIDFRERIALALTVCVALACAQRQGWMFTWPRSRAVAYLSRISYSVFLLNFPVALVVNAWFTRYGGADAGVQTGGVLLAWLACNVAGALFHHAVEQPLGRLWRPRDPALAGATLSAR</sequence>
<evidence type="ECO:0000256" key="1">
    <source>
        <dbReference type="SAM" id="Phobius"/>
    </source>
</evidence>
<comment type="caution">
    <text evidence="3">The sequence shown here is derived from an EMBL/GenBank/DDBJ whole genome shotgun (WGS) entry which is preliminary data.</text>
</comment>
<gene>
    <name evidence="3" type="ORF">J2X09_003108</name>
</gene>